<protein>
    <submittedName>
        <fullName evidence="1">Uncharacterized protein</fullName>
    </submittedName>
</protein>
<evidence type="ECO:0000313" key="1">
    <source>
        <dbReference type="EMBL" id="GAA0153131.1"/>
    </source>
</evidence>
<proteinExistence type="predicted"/>
<gene>
    <name evidence="1" type="ORF">LIER_11445</name>
</gene>
<dbReference type="Proteomes" id="UP001454036">
    <property type="component" value="Unassembled WGS sequence"/>
</dbReference>
<dbReference type="EMBL" id="BAABME010002121">
    <property type="protein sequence ID" value="GAA0153131.1"/>
    <property type="molecule type" value="Genomic_DNA"/>
</dbReference>
<keyword evidence="2" id="KW-1185">Reference proteome</keyword>
<sequence length="95" mass="10903">MLLVADTVYNHIPMKENILSPLTAAEVFYITKYNKSICIDALRQSGDKAALDNILSSQSHSTIRTESWIRDDVLLTNFIFIFLTRILFEFDCSIQ</sequence>
<accession>A0AAV3PPZ4</accession>
<reference evidence="1 2" key="1">
    <citation type="submission" date="2024-01" db="EMBL/GenBank/DDBJ databases">
        <title>The complete chloroplast genome sequence of Lithospermum erythrorhizon: insights into the phylogenetic relationship among Boraginaceae species and the maternal lineages of purple gromwells.</title>
        <authorList>
            <person name="Okada T."/>
            <person name="Watanabe K."/>
        </authorList>
    </citation>
    <scope>NUCLEOTIDE SEQUENCE [LARGE SCALE GENOMIC DNA]</scope>
</reference>
<evidence type="ECO:0000313" key="2">
    <source>
        <dbReference type="Proteomes" id="UP001454036"/>
    </source>
</evidence>
<organism evidence="1 2">
    <name type="scientific">Lithospermum erythrorhizon</name>
    <name type="common">Purple gromwell</name>
    <name type="synonym">Lithospermum officinale var. erythrorhizon</name>
    <dbReference type="NCBI Taxonomy" id="34254"/>
    <lineage>
        <taxon>Eukaryota</taxon>
        <taxon>Viridiplantae</taxon>
        <taxon>Streptophyta</taxon>
        <taxon>Embryophyta</taxon>
        <taxon>Tracheophyta</taxon>
        <taxon>Spermatophyta</taxon>
        <taxon>Magnoliopsida</taxon>
        <taxon>eudicotyledons</taxon>
        <taxon>Gunneridae</taxon>
        <taxon>Pentapetalae</taxon>
        <taxon>asterids</taxon>
        <taxon>lamiids</taxon>
        <taxon>Boraginales</taxon>
        <taxon>Boraginaceae</taxon>
        <taxon>Boraginoideae</taxon>
        <taxon>Lithospermeae</taxon>
        <taxon>Lithospermum</taxon>
    </lineage>
</organism>
<comment type="caution">
    <text evidence="1">The sequence shown here is derived from an EMBL/GenBank/DDBJ whole genome shotgun (WGS) entry which is preliminary data.</text>
</comment>
<name>A0AAV3PPZ4_LITER</name>
<dbReference type="AlphaFoldDB" id="A0AAV3PPZ4"/>